<feature type="domain" description="AAA" evidence="1">
    <location>
        <begin position="4"/>
        <end position="184"/>
    </location>
</feature>
<name>A0A075MTA2_9ARCH</name>
<proteinExistence type="predicted"/>
<sequence>MTTRSIAFHSYKGGTGKTTLAANLAAKLASEGYNVTLLDLDVYAPSLQVYFDYYPETWLNDLLSGNAKLSEVMVDISSTVSKLVADPGKKTGKLWVGFSNPQKEEIYKMEGGIGKQKNDKIEFLRKFIQVREEIIDRYDCDYIIVDTSPGVRYWSINALALADAIFLTLKFGDLDIEGTRKMATDLYNSFTRFGAKSYLLLNRVAGYCVPESSQAPHLHIHHDKQEMTRMISSLPVTDEQEIGKTLSEQVGMDLISAVPCYCDIQFSRKEFLTVLEHPEHPFAKQLEKLAMSQQIKSD</sequence>
<reference evidence="2 3" key="1">
    <citation type="journal article" date="2014" name="PLoS ONE">
        <title>Genome Sequence of Candidatus Nitrososphaera evergladensis from Group I.1b Enriched from Everglades Soil Reveals Novel Genomic Features of the Ammonia-Oxidizing Archaea.</title>
        <authorList>
            <person name="Zhalnina K.V."/>
            <person name="Dias R."/>
            <person name="Leonard M.T."/>
            <person name="Dorr de Quadros P."/>
            <person name="Camargo F.A."/>
            <person name="Drew J.C."/>
            <person name="Farmerie W.G."/>
            <person name="Daroub S.H."/>
            <person name="Triplett E.W."/>
        </authorList>
    </citation>
    <scope>NUCLEOTIDE SEQUENCE [LARGE SCALE GENOMIC DNA]</scope>
    <source>
        <strain evidence="2 3">SR1</strain>
    </source>
</reference>
<dbReference type="GeneID" id="41596337"/>
<dbReference type="InterPro" id="IPR050678">
    <property type="entry name" value="DNA_Partitioning_ATPase"/>
</dbReference>
<dbReference type="InterPro" id="IPR027417">
    <property type="entry name" value="P-loop_NTPase"/>
</dbReference>
<dbReference type="KEGG" id="nev:NTE_00462"/>
<dbReference type="AlphaFoldDB" id="A0A075MTA2"/>
<evidence type="ECO:0000313" key="2">
    <source>
        <dbReference type="EMBL" id="AIF82544.1"/>
    </source>
</evidence>
<evidence type="ECO:0000313" key="3">
    <source>
        <dbReference type="Proteomes" id="UP000028194"/>
    </source>
</evidence>
<keyword evidence="3" id="KW-1185">Reference proteome</keyword>
<gene>
    <name evidence="2" type="ORF">NTE_00462</name>
</gene>
<dbReference type="HOGENOM" id="CLU_096711_0_0_2"/>
<dbReference type="InterPro" id="IPR025669">
    <property type="entry name" value="AAA_dom"/>
</dbReference>
<organism evidence="2 3">
    <name type="scientific">Candidatus Nitrososphaera evergladensis SR1</name>
    <dbReference type="NCBI Taxonomy" id="1459636"/>
    <lineage>
        <taxon>Archaea</taxon>
        <taxon>Nitrososphaerota</taxon>
        <taxon>Nitrososphaeria</taxon>
        <taxon>Nitrososphaerales</taxon>
        <taxon>Nitrososphaeraceae</taxon>
        <taxon>Nitrososphaera</taxon>
    </lineage>
</organism>
<dbReference type="STRING" id="1459636.NTE_00462"/>
<dbReference type="Proteomes" id="UP000028194">
    <property type="component" value="Chromosome"/>
</dbReference>
<dbReference type="RefSeq" id="WP_148699494.1">
    <property type="nucleotide sequence ID" value="NZ_CP007174.1"/>
</dbReference>
<dbReference type="OrthoDB" id="36110at2157"/>
<dbReference type="PANTHER" id="PTHR13696">
    <property type="entry name" value="P-LOOP CONTAINING NUCLEOSIDE TRIPHOSPHATE HYDROLASE"/>
    <property type="match status" value="1"/>
</dbReference>
<dbReference type="PANTHER" id="PTHR13696:SF52">
    <property type="entry name" value="PARA FAMILY PROTEIN CT_582"/>
    <property type="match status" value="1"/>
</dbReference>
<dbReference type="eggNOG" id="arCOG00589">
    <property type="taxonomic scope" value="Archaea"/>
</dbReference>
<dbReference type="SUPFAM" id="SSF52540">
    <property type="entry name" value="P-loop containing nucleoside triphosphate hydrolases"/>
    <property type="match status" value="1"/>
</dbReference>
<evidence type="ECO:0000259" key="1">
    <source>
        <dbReference type="Pfam" id="PF13614"/>
    </source>
</evidence>
<dbReference type="EMBL" id="CP007174">
    <property type="protein sequence ID" value="AIF82544.1"/>
    <property type="molecule type" value="Genomic_DNA"/>
</dbReference>
<dbReference type="Gene3D" id="3.40.50.300">
    <property type="entry name" value="P-loop containing nucleotide triphosphate hydrolases"/>
    <property type="match status" value="1"/>
</dbReference>
<dbReference type="Pfam" id="PF13614">
    <property type="entry name" value="AAA_31"/>
    <property type="match status" value="1"/>
</dbReference>
<protein>
    <submittedName>
        <fullName evidence="2">CobQ/CobB/MinD/ParA nucleotide binding domain-containing protein</fullName>
    </submittedName>
</protein>
<accession>A0A075MTA2</accession>